<evidence type="ECO:0000313" key="1">
    <source>
        <dbReference type="EMBL" id="PWN49885.1"/>
    </source>
</evidence>
<gene>
    <name evidence="1" type="ORF">IE53DRAFT_362807</name>
</gene>
<keyword evidence="2" id="KW-1185">Reference proteome</keyword>
<name>A0ACD0NVL8_9BASI</name>
<reference evidence="1 2" key="1">
    <citation type="journal article" date="2018" name="Mol. Biol. Evol.">
        <title>Broad Genomic Sampling Reveals a Smut Pathogenic Ancestry of the Fungal Clade Ustilaginomycotina.</title>
        <authorList>
            <person name="Kijpornyongpan T."/>
            <person name="Mondo S.J."/>
            <person name="Barry K."/>
            <person name="Sandor L."/>
            <person name="Lee J."/>
            <person name="Lipzen A."/>
            <person name="Pangilinan J."/>
            <person name="LaButti K."/>
            <person name="Hainaut M."/>
            <person name="Henrissat B."/>
            <person name="Grigoriev I.V."/>
            <person name="Spatafora J.W."/>
            <person name="Aime M.C."/>
        </authorList>
    </citation>
    <scope>NUCLEOTIDE SEQUENCE [LARGE SCALE GENOMIC DNA]</scope>
    <source>
        <strain evidence="1 2">SA 807</strain>
    </source>
</reference>
<dbReference type="EMBL" id="KZ819995">
    <property type="protein sequence ID" value="PWN49885.1"/>
    <property type="molecule type" value="Genomic_DNA"/>
</dbReference>
<sequence>MDPPLAPPLRLKLEHPDVPISHPDTSDMIRLFLAEHAARTGAAAAAGPSNDTGGDSNENGGSASTSTGGVMASQLTRLMNGLDQQPLAKVPAKEEADEPL</sequence>
<accession>A0ACD0NVL8</accession>
<organism evidence="1 2">
    <name type="scientific">Violaceomyces palustris</name>
    <dbReference type="NCBI Taxonomy" id="1673888"/>
    <lineage>
        <taxon>Eukaryota</taxon>
        <taxon>Fungi</taxon>
        <taxon>Dikarya</taxon>
        <taxon>Basidiomycota</taxon>
        <taxon>Ustilaginomycotina</taxon>
        <taxon>Ustilaginomycetes</taxon>
        <taxon>Violaceomycetales</taxon>
        <taxon>Violaceomycetaceae</taxon>
        <taxon>Violaceomyces</taxon>
    </lineage>
</organism>
<proteinExistence type="predicted"/>
<protein>
    <submittedName>
        <fullName evidence="1">Uncharacterized protein</fullName>
    </submittedName>
</protein>
<evidence type="ECO:0000313" key="2">
    <source>
        <dbReference type="Proteomes" id="UP000245626"/>
    </source>
</evidence>
<dbReference type="Proteomes" id="UP000245626">
    <property type="component" value="Unassembled WGS sequence"/>
</dbReference>